<gene>
    <name evidence="2" type="ORF">RB614_40550</name>
</gene>
<organism evidence="2 3">
    <name type="scientific">Phytohabitans maris</name>
    <dbReference type="NCBI Taxonomy" id="3071409"/>
    <lineage>
        <taxon>Bacteria</taxon>
        <taxon>Bacillati</taxon>
        <taxon>Actinomycetota</taxon>
        <taxon>Actinomycetes</taxon>
        <taxon>Micromonosporales</taxon>
        <taxon>Micromonosporaceae</taxon>
    </lineage>
</organism>
<name>A0ABU0ZUS8_9ACTN</name>
<evidence type="ECO:0000313" key="2">
    <source>
        <dbReference type="EMBL" id="MDQ7910801.1"/>
    </source>
</evidence>
<evidence type="ECO:0000313" key="3">
    <source>
        <dbReference type="Proteomes" id="UP001230908"/>
    </source>
</evidence>
<evidence type="ECO:0000256" key="1">
    <source>
        <dbReference type="SAM" id="MobiDB-lite"/>
    </source>
</evidence>
<comment type="caution">
    <text evidence="2">The sequence shown here is derived from an EMBL/GenBank/DDBJ whole genome shotgun (WGS) entry which is preliminary data.</text>
</comment>
<sequence length="64" mass="6942">MAKGRQATNDDAANLSAWALLKIAGRSEAGRQAFRDLSPAHQEEIQAAAAAERERQANGPHLRF</sequence>
<feature type="region of interest" description="Disordered" evidence="1">
    <location>
        <begin position="37"/>
        <end position="64"/>
    </location>
</feature>
<proteinExistence type="predicted"/>
<dbReference type="RefSeq" id="WP_308718042.1">
    <property type="nucleotide sequence ID" value="NZ_JAVHUY010000062.1"/>
</dbReference>
<reference evidence="2 3" key="1">
    <citation type="submission" date="2023-08" db="EMBL/GenBank/DDBJ databases">
        <title>Phytohabitans sansha sp. nov., isolated from marine sediment.</title>
        <authorList>
            <person name="Zhao Y."/>
            <person name="Yi K."/>
        </authorList>
    </citation>
    <scope>NUCLEOTIDE SEQUENCE [LARGE SCALE GENOMIC DNA]</scope>
    <source>
        <strain evidence="2 3">ZYX-F-186</strain>
    </source>
</reference>
<protein>
    <submittedName>
        <fullName evidence="2">Uncharacterized protein</fullName>
    </submittedName>
</protein>
<dbReference type="Proteomes" id="UP001230908">
    <property type="component" value="Unassembled WGS sequence"/>
</dbReference>
<accession>A0ABU0ZUS8</accession>
<dbReference type="EMBL" id="JAVHUY010000062">
    <property type="protein sequence ID" value="MDQ7910801.1"/>
    <property type="molecule type" value="Genomic_DNA"/>
</dbReference>
<keyword evidence="3" id="KW-1185">Reference proteome</keyword>